<dbReference type="GO" id="GO:0005005">
    <property type="term" value="F:transmembrane-ephrin receptor activity"/>
    <property type="evidence" value="ECO:0007669"/>
    <property type="project" value="TreeGrafter"/>
</dbReference>
<keyword evidence="3" id="KW-0067">ATP-binding</keyword>
<name>A0A0N4US88_DRAME</name>
<evidence type="ECO:0000256" key="5">
    <source>
        <dbReference type="ARBA" id="ARBA00023170"/>
    </source>
</evidence>
<dbReference type="Gene3D" id="1.10.510.10">
    <property type="entry name" value="Transferase(Phosphotransferase) domain 1"/>
    <property type="match status" value="1"/>
</dbReference>
<evidence type="ECO:0000313" key="9">
    <source>
        <dbReference type="WBParaSite" id="DME_0001092001-mRNA-1"/>
    </source>
</evidence>
<dbReference type="Pfam" id="PF07714">
    <property type="entry name" value="PK_Tyr_Ser-Thr"/>
    <property type="match status" value="1"/>
</dbReference>
<comment type="subcellular location">
    <subcellularLocation>
        <location evidence="1">Membrane</location>
        <topology evidence="1">Single-pass membrane protein</topology>
    </subcellularLocation>
</comment>
<accession>A0A0N4US88</accession>
<dbReference type="InterPro" id="IPR013761">
    <property type="entry name" value="SAM/pointed_sf"/>
</dbReference>
<evidence type="ECO:0000256" key="3">
    <source>
        <dbReference type="ARBA" id="ARBA00022840"/>
    </source>
</evidence>
<dbReference type="GO" id="GO:0005886">
    <property type="term" value="C:plasma membrane"/>
    <property type="evidence" value="ECO:0007669"/>
    <property type="project" value="TreeGrafter"/>
</dbReference>
<sequence>LPPPMDTPVTLHNLMLRCWHIDRHKRPTFAQILQILEEYIRHPDLIYITESIHNGINNSEICSFNSSMYSSTSATLLRNGIPTLPTIVSPTASLDEFLRHIGLTHCLAKFYKIGIHNVSDLMHLSQVDFLNYGLMLDEAQRILDALNRPMTTLQRANDMPEPCFIQPSKHPSVYSPRMIDSSPTFGGKIKSGFFV</sequence>
<keyword evidence="4" id="KW-0472">Membrane</keyword>
<evidence type="ECO:0000256" key="1">
    <source>
        <dbReference type="ARBA" id="ARBA00004167"/>
    </source>
</evidence>
<dbReference type="SUPFAM" id="SSF47769">
    <property type="entry name" value="SAM/Pointed domain"/>
    <property type="match status" value="1"/>
</dbReference>
<organism evidence="8 9">
    <name type="scientific">Dracunculus medinensis</name>
    <name type="common">Guinea worm</name>
    <dbReference type="NCBI Taxonomy" id="318479"/>
    <lineage>
        <taxon>Eukaryota</taxon>
        <taxon>Metazoa</taxon>
        <taxon>Ecdysozoa</taxon>
        <taxon>Nematoda</taxon>
        <taxon>Chromadorea</taxon>
        <taxon>Rhabditida</taxon>
        <taxon>Spirurina</taxon>
        <taxon>Dracunculoidea</taxon>
        <taxon>Dracunculidae</taxon>
        <taxon>Dracunculus</taxon>
    </lineage>
</organism>
<dbReference type="InterPro" id="IPR050449">
    <property type="entry name" value="Ephrin_rcpt_TKs"/>
</dbReference>
<dbReference type="InterPro" id="IPR054590">
    <property type="entry name" value="EPH_SAM"/>
</dbReference>
<feature type="domain" description="Ephrin receptor 1 SAM" evidence="7">
    <location>
        <begin position="89"/>
        <end position="147"/>
    </location>
</feature>
<evidence type="ECO:0000256" key="4">
    <source>
        <dbReference type="ARBA" id="ARBA00023136"/>
    </source>
</evidence>
<dbReference type="PANTHER" id="PTHR46877:SF14">
    <property type="entry name" value="RECEPTOR PROTEIN-TYROSINE KINASE"/>
    <property type="match status" value="1"/>
</dbReference>
<evidence type="ECO:0000256" key="2">
    <source>
        <dbReference type="ARBA" id="ARBA00022741"/>
    </source>
</evidence>
<dbReference type="GO" id="GO:0007411">
    <property type="term" value="P:axon guidance"/>
    <property type="evidence" value="ECO:0007669"/>
    <property type="project" value="TreeGrafter"/>
</dbReference>
<dbReference type="WBParaSite" id="DME_0001092001-mRNA-1">
    <property type="protein sequence ID" value="DME_0001092001-mRNA-1"/>
    <property type="gene ID" value="DME_0001092001"/>
</dbReference>
<dbReference type="Pfam" id="PF22993">
    <property type="entry name" value="SAM_EPH"/>
    <property type="match status" value="1"/>
</dbReference>
<dbReference type="InterPro" id="IPR011009">
    <property type="entry name" value="Kinase-like_dom_sf"/>
</dbReference>
<feature type="domain" description="Serine-threonine/tyrosine-protein kinase catalytic" evidence="6">
    <location>
        <begin position="1"/>
        <end position="36"/>
    </location>
</feature>
<evidence type="ECO:0000259" key="6">
    <source>
        <dbReference type="Pfam" id="PF07714"/>
    </source>
</evidence>
<dbReference type="InterPro" id="IPR001245">
    <property type="entry name" value="Ser-Thr/Tyr_kinase_cat_dom"/>
</dbReference>
<evidence type="ECO:0000313" key="8">
    <source>
        <dbReference type="Proteomes" id="UP000038040"/>
    </source>
</evidence>
<dbReference type="GO" id="GO:0030425">
    <property type="term" value="C:dendrite"/>
    <property type="evidence" value="ECO:0007669"/>
    <property type="project" value="TreeGrafter"/>
</dbReference>
<proteinExistence type="predicted"/>
<evidence type="ECO:0000259" key="7">
    <source>
        <dbReference type="Pfam" id="PF22993"/>
    </source>
</evidence>
<reference evidence="9" key="1">
    <citation type="submission" date="2017-02" db="UniProtKB">
        <authorList>
            <consortium name="WormBaseParasite"/>
        </authorList>
    </citation>
    <scope>IDENTIFICATION</scope>
</reference>
<keyword evidence="5" id="KW-0675">Receptor</keyword>
<dbReference type="GO" id="GO:0005524">
    <property type="term" value="F:ATP binding"/>
    <property type="evidence" value="ECO:0007669"/>
    <property type="project" value="UniProtKB-KW"/>
</dbReference>
<dbReference type="AlphaFoldDB" id="A0A0N4US88"/>
<dbReference type="PANTHER" id="PTHR46877">
    <property type="entry name" value="EPH RECEPTOR A5"/>
    <property type="match status" value="1"/>
</dbReference>
<protein>
    <submittedName>
        <fullName evidence="9">Pkinase_Tyr domain-containing protein</fullName>
    </submittedName>
</protein>
<dbReference type="Gene3D" id="1.10.150.50">
    <property type="entry name" value="Transcription Factor, Ets-1"/>
    <property type="match status" value="1"/>
</dbReference>
<dbReference type="Proteomes" id="UP000038040">
    <property type="component" value="Unplaced"/>
</dbReference>
<dbReference type="SUPFAM" id="SSF56112">
    <property type="entry name" value="Protein kinase-like (PK-like)"/>
    <property type="match status" value="1"/>
</dbReference>
<keyword evidence="2" id="KW-0547">Nucleotide-binding</keyword>